<comment type="caution">
    <text evidence="1">The sequence shown here is derived from an EMBL/GenBank/DDBJ whole genome shotgun (WGS) entry which is preliminary data.</text>
</comment>
<dbReference type="GO" id="GO:0016787">
    <property type="term" value="F:hydrolase activity"/>
    <property type="evidence" value="ECO:0007669"/>
    <property type="project" value="UniProtKB-KW"/>
</dbReference>
<dbReference type="PANTHER" id="PTHR48098">
    <property type="entry name" value="ENTEROCHELIN ESTERASE-RELATED"/>
    <property type="match status" value="1"/>
</dbReference>
<dbReference type="InterPro" id="IPR050583">
    <property type="entry name" value="Mycobacterial_A85_antigen"/>
</dbReference>
<organism evidence="1 2">
    <name type="scientific">Lysobacter korlensis</name>
    <dbReference type="NCBI Taxonomy" id="553636"/>
    <lineage>
        <taxon>Bacteria</taxon>
        <taxon>Pseudomonadati</taxon>
        <taxon>Pseudomonadota</taxon>
        <taxon>Gammaproteobacteria</taxon>
        <taxon>Lysobacterales</taxon>
        <taxon>Lysobacteraceae</taxon>
        <taxon>Lysobacter</taxon>
    </lineage>
</organism>
<dbReference type="RefSeq" id="WP_386673255.1">
    <property type="nucleotide sequence ID" value="NZ_JBHLTG010000006.1"/>
</dbReference>
<evidence type="ECO:0000313" key="2">
    <source>
        <dbReference type="Proteomes" id="UP001589896"/>
    </source>
</evidence>
<dbReference type="SUPFAM" id="SSF53474">
    <property type="entry name" value="alpha/beta-Hydrolases"/>
    <property type="match status" value="1"/>
</dbReference>
<dbReference type="Pfam" id="PF00756">
    <property type="entry name" value="Esterase"/>
    <property type="match status" value="1"/>
</dbReference>
<name>A0ABV6RVL6_9GAMM</name>
<dbReference type="Proteomes" id="UP001589896">
    <property type="component" value="Unassembled WGS sequence"/>
</dbReference>
<proteinExistence type="predicted"/>
<gene>
    <name evidence="1" type="ORF">ACFFGH_24585</name>
</gene>
<evidence type="ECO:0000313" key="1">
    <source>
        <dbReference type="EMBL" id="MFC0681020.1"/>
    </source>
</evidence>
<accession>A0ABV6RVL6</accession>
<keyword evidence="2" id="KW-1185">Reference proteome</keyword>
<dbReference type="EMBL" id="JBHLTG010000006">
    <property type="protein sequence ID" value="MFC0681020.1"/>
    <property type="molecule type" value="Genomic_DNA"/>
</dbReference>
<keyword evidence="1" id="KW-0378">Hydrolase</keyword>
<sequence>MTVTGGRVESSVLPSAMEYLAYLPPAADDHAQHPVIFLLHGRGDSAEAWRDAFDLFDGLIRADVVQPFLAVAPDAPWSSRGGYWADSAFEGSDVHEPGSAIATAFVRELVPHVDAELPTMPRREGRALCGYSMGGAGALTLALAHQELFSAAIALSPAVYDPLPPRDSTARSRGAFGVGSSLFDERRYLEQGYPAALSAVRRDSPVHLFLGVGADEEPSGDPEARAPQAEIARLADRAAGTPGITSHLEVVPGAHDWATWSRLLEAALPAVLPRLG</sequence>
<dbReference type="InterPro" id="IPR029058">
    <property type="entry name" value="AB_hydrolase_fold"/>
</dbReference>
<protein>
    <submittedName>
        <fullName evidence="1">Alpha/beta hydrolase</fullName>
    </submittedName>
</protein>
<dbReference type="Gene3D" id="3.40.50.1820">
    <property type="entry name" value="alpha/beta hydrolase"/>
    <property type="match status" value="1"/>
</dbReference>
<reference evidence="1 2" key="1">
    <citation type="submission" date="2024-09" db="EMBL/GenBank/DDBJ databases">
        <authorList>
            <person name="Sun Q."/>
            <person name="Mori K."/>
        </authorList>
    </citation>
    <scope>NUCLEOTIDE SEQUENCE [LARGE SCALE GENOMIC DNA]</scope>
    <source>
        <strain evidence="1 2">KCTC 23076</strain>
    </source>
</reference>
<dbReference type="InterPro" id="IPR000801">
    <property type="entry name" value="Esterase-like"/>
</dbReference>
<dbReference type="PANTHER" id="PTHR48098:SF1">
    <property type="entry name" value="DIACYLGLYCEROL ACYLTRANSFERASE_MYCOLYLTRANSFERASE AG85A"/>
    <property type="match status" value="1"/>
</dbReference>